<keyword evidence="2" id="KW-0812">Transmembrane</keyword>
<dbReference type="EMBL" id="JAIFZO010000002">
    <property type="protein sequence ID" value="MCX4232043.1"/>
    <property type="molecule type" value="Genomic_DNA"/>
</dbReference>
<sequence length="173" mass="18258">MYDLPEPKPTAAAAGQAAPTDADRDTIRRLMAAVDELAAEKPTAIRIDDPSVPSWEDGSRIGTTPPVDQPGRSSMSSKAVDDSVRMWSFGGTAVLVCGGVSLVMVASEKADPTVIGVFFGGLAVLALAIARLLRRAGQAAPAETHNHISGDVHVDRREVKNKNTGIWVKNTND</sequence>
<reference evidence="3" key="1">
    <citation type="journal article" date="2022" name="bioRxiv">
        <title>Discovery and biosynthetic assessment of Streptomyces ortus sp nov. isolated from a deep-sea sponge.</title>
        <authorList>
            <person name="Williams S.E."/>
        </authorList>
    </citation>
    <scope>NUCLEOTIDE SEQUENCE</scope>
    <source>
        <strain evidence="3">A15ISP2-DRY2</strain>
    </source>
</reference>
<proteinExistence type="predicted"/>
<feature type="transmembrane region" description="Helical" evidence="2">
    <location>
        <begin position="113"/>
        <end position="133"/>
    </location>
</feature>
<feature type="compositionally biased region" description="Low complexity" evidence="1">
    <location>
        <begin position="9"/>
        <end position="20"/>
    </location>
</feature>
<keyword evidence="4" id="KW-1185">Reference proteome</keyword>
<accession>A0ABT3UWV8</accession>
<keyword evidence="2" id="KW-1133">Transmembrane helix</keyword>
<dbReference type="Proteomes" id="UP001165590">
    <property type="component" value="Unassembled WGS sequence"/>
</dbReference>
<name>A0ABT3UWV8_9ACTN</name>
<evidence type="ECO:0000256" key="2">
    <source>
        <dbReference type="SAM" id="Phobius"/>
    </source>
</evidence>
<feature type="transmembrane region" description="Helical" evidence="2">
    <location>
        <begin position="86"/>
        <end position="107"/>
    </location>
</feature>
<keyword evidence="2" id="KW-0472">Membrane</keyword>
<evidence type="ECO:0000313" key="4">
    <source>
        <dbReference type="Proteomes" id="UP001165590"/>
    </source>
</evidence>
<dbReference type="RefSeq" id="WP_267025146.1">
    <property type="nucleotide sequence ID" value="NZ_JAIFZO010000002.1"/>
</dbReference>
<gene>
    <name evidence="3" type="ORF">K3769_04455</name>
</gene>
<protein>
    <recommendedName>
        <fullName evidence="5">DUF3040 domain-containing protein</fullName>
    </recommendedName>
</protein>
<comment type="caution">
    <text evidence="3">The sequence shown here is derived from an EMBL/GenBank/DDBJ whole genome shotgun (WGS) entry which is preliminary data.</text>
</comment>
<evidence type="ECO:0000256" key="1">
    <source>
        <dbReference type="SAM" id="MobiDB-lite"/>
    </source>
</evidence>
<evidence type="ECO:0000313" key="3">
    <source>
        <dbReference type="EMBL" id="MCX4232043.1"/>
    </source>
</evidence>
<organism evidence="3 4">
    <name type="scientific">Streptomyces ortus</name>
    <dbReference type="NCBI Taxonomy" id="2867268"/>
    <lineage>
        <taxon>Bacteria</taxon>
        <taxon>Bacillati</taxon>
        <taxon>Actinomycetota</taxon>
        <taxon>Actinomycetes</taxon>
        <taxon>Kitasatosporales</taxon>
        <taxon>Streptomycetaceae</taxon>
        <taxon>Streptomyces</taxon>
    </lineage>
</organism>
<feature type="region of interest" description="Disordered" evidence="1">
    <location>
        <begin position="46"/>
        <end position="77"/>
    </location>
</feature>
<evidence type="ECO:0008006" key="5">
    <source>
        <dbReference type="Google" id="ProtNLM"/>
    </source>
</evidence>
<feature type="region of interest" description="Disordered" evidence="1">
    <location>
        <begin position="1"/>
        <end position="23"/>
    </location>
</feature>